<feature type="domain" description="eCIS core" evidence="2">
    <location>
        <begin position="169"/>
        <end position="245"/>
    </location>
</feature>
<dbReference type="InterPro" id="IPR025295">
    <property type="entry name" value="eCIS_core_dom"/>
</dbReference>
<name>A0A4R2NRJ2_9FLAO</name>
<accession>A0A4R2NRJ2</accession>
<feature type="compositionally biased region" description="Acidic residues" evidence="1">
    <location>
        <begin position="84"/>
        <end position="98"/>
    </location>
</feature>
<evidence type="ECO:0000256" key="1">
    <source>
        <dbReference type="SAM" id="MobiDB-lite"/>
    </source>
</evidence>
<feature type="region of interest" description="Disordered" evidence="1">
    <location>
        <begin position="1"/>
        <end position="171"/>
    </location>
</feature>
<gene>
    <name evidence="3" type="ORF">EV195_107210</name>
</gene>
<sequence>MFKRDKKHKQGNTNKEQERAFIQPKLKMGKAGDKYEVEADKMADKVVNNSSSDATVQRKGNEEEVQQKPLASEVTPLVQRKETADEEQPVQKMEEEEAVQSKAEEEVQKQEEEEAVQSKEEEEVQKAEEEETVQSKEDEEVQTKTINGKVTKTSSIESKLRKGSGGQRLDQNTKQEMEHGFGADFSNVRIHTDFEAAQMSSDIGAKAFTNGNDIYFNQNQYNPNSKEGKHLLAHELTHTIQQKGGIEKLVQKKSVVPGTEDKDKNKLKKYKTAFPYFYKYMTSHFGDYLTGSDKIKQALLKNSVGILTEEKIKETTDFEKGNGPTIELVEFSNPDQHGEYFNQGNTIKLDYRLVEKYEEIMSNPNATAEQKNAISISLNQVLINEFTHYGDALDGIDAIKDDQGNVVNNMDPGEGAEGNFTSEYDEGNEAVAEIFEFYGSSMIDGLQNYAAHAKGIYLDPNTLKELEKNPSLIDESLIPPIPKIDK</sequence>
<evidence type="ECO:0000313" key="4">
    <source>
        <dbReference type="Proteomes" id="UP000294564"/>
    </source>
</evidence>
<reference evidence="3 4" key="1">
    <citation type="submission" date="2019-03" db="EMBL/GenBank/DDBJ databases">
        <title>Genomic Encyclopedia of Type Strains, Phase IV (KMG-IV): sequencing the most valuable type-strain genomes for metagenomic binning, comparative biology and taxonomic classification.</title>
        <authorList>
            <person name="Goeker M."/>
        </authorList>
    </citation>
    <scope>NUCLEOTIDE SEQUENCE [LARGE SCALE GENOMIC DNA]</scope>
    <source>
        <strain evidence="3 4">DSM 14836</strain>
    </source>
</reference>
<keyword evidence="4" id="KW-1185">Reference proteome</keyword>
<dbReference type="AlphaFoldDB" id="A0A4R2NRJ2"/>
<feature type="compositionally biased region" description="Basic and acidic residues" evidence="1">
    <location>
        <begin position="102"/>
        <end position="127"/>
    </location>
</feature>
<evidence type="ECO:0000259" key="2">
    <source>
        <dbReference type="Pfam" id="PF13699"/>
    </source>
</evidence>
<feature type="compositionally biased region" description="Acidic residues" evidence="1">
    <location>
        <begin position="128"/>
        <end position="140"/>
    </location>
</feature>
<dbReference type="Pfam" id="PF13699">
    <property type="entry name" value="eCIS_core"/>
    <property type="match status" value="1"/>
</dbReference>
<proteinExistence type="predicted"/>
<protein>
    <submittedName>
        <fullName evidence="3">Uncharacterized protein DUF4157</fullName>
    </submittedName>
</protein>
<dbReference type="RefSeq" id="WP_132795311.1">
    <property type="nucleotide sequence ID" value="NZ_SLXM01000007.1"/>
</dbReference>
<comment type="caution">
    <text evidence="3">The sequence shown here is derived from an EMBL/GenBank/DDBJ whole genome shotgun (WGS) entry which is preliminary data.</text>
</comment>
<feature type="compositionally biased region" description="Polar residues" evidence="1">
    <location>
        <begin position="143"/>
        <end position="157"/>
    </location>
</feature>
<evidence type="ECO:0000313" key="3">
    <source>
        <dbReference type="EMBL" id="TCP24044.1"/>
    </source>
</evidence>
<dbReference type="OrthoDB" id="4317910at2"/>
<feature type="compositionally biased region" description="Basic and acidic residues" evidence="1">
    <location>
        <begin position="30"/>
        <end position="44"/>
    </location>
</feature>
<organism evidence="3 4">
    <name type="scientific">Tenacibaculum skagerrakense</name>
    <dbReference type="NCBI Taxonomy" id="186571"/>
    <lineage>
        <taxon>Bacteria</taxon>
        <taxon>Pseudomonadati</taxon>
        <taxon>Bacteroidota</taxon>
        <taxon>Flavobacteriia</taxon>
        <taxon>Flavobacteriales</taxon>
        <taxon>Flavobacteriaceae</taxon>
        <taxon>Tenacibaculum</taxon>
    </lineage>
</organism>
<dbReference type="Proteomes" id="UP000294564">
    <property type="component" value="Unassembled WGS sequence"/>
</dbReference>
<dbReference type="EMBL" id="SLXM01000007">
    <property type="protein sequence ID" value="TCP24044.1"/>
    <property type="molecule type" value="Genomic_DNA"/>
</dbReference>
<feature type="compositionally biased region" description="Basic residues" evidence="1">
    <location>
        <begin position="1"/>
        <end position="10"/>
    </location>
</feature>